<evidence type="ECO:0000256" key="1">
    <source>
        <dbReference type="ARBA" id="ARBA00022512"/>
    </source>
</evidence>
<evidence type="ECO:0000256" key="4">
    <source>
        <dbReference type="ARBA" id="ARBA00022679"/>
    </source>
</evidence>
<evidence type="ECO:0000256" key="9">
    <source>
        <dbReference type="ARBA" id="ARBA00023316"/>
    </source>
</evidence>
<dbReference type="InterPro" id="IPR016455">
    <property type="entry name" value="XTH"/>
</dbReference>
<dbReference type="EC" id="2.4.1.207" evidence="11"/>
<feature type="signal peptide" evidence="11">
    <location>
        <begin position="1"/>
        <end position="27"/>
    </location>
</feature>
<keyword evidence="6 11" id="KW-0378">Hydrolase</keyword>
<feature type="chain" id="PRO_5028505821" description="Xyloglucan endotransglucosylase/hydrolase" evidence="11">
    <location>
        <begin position="28"/>
        <end position="314"/>
    </location>
</feature>
<dbReference type="AlphaFoldDB" id="A0A6P8CXY7"/>
<comment type="function">
    <text evidence="11">Catalyzes xyloglucan endohydrolysis (XEH) and/or endotransglycosylation (XET). Cleaves and religates xyloglucan polymers, an essential constituent of the primary cell wall, and thereby participates in cell wall construction of growing tissues.</text>
</comment>
<comment type="PTM">
    <text evidence="11">Contains at least one intrachain disulfide bond essential for its enzymatic activity.</text>
</comment>
<dbReference type="GO" id="GO:0071555">
    <property type="term" value="P:cell wall organization"/>
    <property type="evidence" value="ECO:0007669"/>
    <property type="project" value="UniProtKB-KW"/>
</dbReference>
<keyword evidence="5 11" id="KW-0732">Signal</keyword>
<comment type="similarity">
    <text evidence="11">Belongs to the glycosyl hydrolase 16 family.</text>
</comment>
<dbReference type="SUPFAM" id="SSF49899">
    <property type="entry name" value="Concanavalin A-like lectins/glucanases"/>
    <property type="match status" value="1"/>
</dbReference>
<comment type="subcellular location">
    <subcellularLocation>
        <location evidence="11">Secreted</location>
        <location evidence="11">Cell wall</location>
    </subcellularLocation>
    <subcellularLocation>
        <location evidence="11">Secreted</location>
        <location evidence="11">Extracellular space</location>
        <location evidence="11">Apoplast</location>
    </subcellularLocation>
</comment>
<dbReference type="InterPro" id="IPR013320">
    <property type="entry name" value="ConA-like_dom_sf"/>
</dbReference>
<keyword evidence="8 11" id="KW-0326">Glycosidase</keyword>
<dbReference type="PANTHER" id="PTHR31062">
    <property type="entry name" value="XYLOGLUCAN ENDOTRANSGLUCOSYLASE/HYDROLASE PROTEIN 8-RELATED"/>
    <property type="match status" value="1"/>
</dbReference>
<dbReference type="GO" id="GO:0004553">
    <property type="term" value="F:hydrolase activity, hydrolyzing O-glycosyl compounds"/>
    <property type="evidence" value="ECO:0007669"/>
    <property type="project" value="InterPro"/>
</dbReference>
<proteinExistence type="inferred from homology"/>
<dbReference type="PIRSF" id="PIRSF005604">
    <property type="entry name" value="XET"/>
    <property type="match status" value="1"/>
</dbReference>
<evidence type="ECO:0000259" key="12">
    <source>
        <dbReference type="PROSITE" id="PS51762"/>
    </source>
</evidence>
<keyword evidence="9 11" id="KW-0961">Cell wall biogenesis/degradation</keyword>
<evidence type="ECO:0000256" key="5">
    <source>
        <dbReference type="ARBA" id="ARBA00022729"/>
    </source>
</evidence>
<dbReference type="GeneID" id="116199898"/>
<keyword evidence="1 11" id="KW-0134">Cell wall</keyword>
<accession>A0A6P8CXY7</accession>
<dbReference type="GO" id="GO:0042546">
    <property type="term" value="P:cell wall biogenesis"/>
    <property type="evidence" value="ECO:0007669"/>
    <property type="project" value="InterPro"/>
</dbReference>
<gene>
    <name evidence="14" type="primary">LOC116199898</name>
</gene>
<dbReference type="GO" id="GO:0010411">
    <property type="term" value="P:xyloglucan metabolic process"/>
    <property type="evidence" value="ECO:0007669"/>
    <property type="project" value="InterPro"/>
</dbReference>
<dbReference type="InterPro" id="IPR044791">
    <property type="entry name" value="Beta-glucanase/XTH"/>
</dbReference>
<dbReference type="Proteomes" id="UP000515151">
    <property type="component" value="Chromosome 3"/>
</dbReference>
<dbReference type="GO" id="GO:0048046">
    <property type="term" value="C:apoplast"/>
    <property type="evidence" value="ECO:0007669"/>
    <property type="project" value="UniProtKB-SubCell"/>
</dbReference>
<evidence type="ECO:0000256" key="8">
    <source>
        <dbReference type="ARBA" id="ARBA00023295"/>
    </source>
</evidence>
<evidence type="ECO:0000256" key="2">
    <source>
        <dbReference type="ARBA" id="ARBA00022523"/>
    </source>
</evidence>
<evidence type="ECO:0000313" key="13">
    <source>
        <dbReference type="Proteomes" id="UP000515151"/>
    </source>
</evidence>
<dbReference type="InterPro" id="IPR000757">
    <property type="entry name" value="Beta-glucanase-like"/>
</dbReference>
<keyword evidence="13" id="KW-1185">Reference proteome</keyword>
<keyword evidence="7" id="KW-1015">Disulfide bond</keyword>
<dbReference type="RefSeq" id="XP_031386341.1">
    <property type="nucleotide sequence ID" value="XM_031530481.1"/>
</dbReference>
<feature type="domain" description="GH16" evidence="12">
    <location>
        <begin position="27"/>
        <end position="241"/>
    </location>
</feature>
<sequence>MALLQGKCLLLSRLLMLLSSMTPSVSSHSRHYTAPSVTRLTDLFSHVSIDQAFNKVFGASNIQLMSNGSSAYISLNKTSGSGLASRNKYYYGFFSAAIKLPAGLTSGVVVAFYMSNAETFPHNHDEIDIELLGHDKRNDWVLQTNIYANGSVSTGREEKFYLWFDPTQQHHYYSIIWNSHHIVFLVDNIPVREFPNNGAFSSTFPSKPMSLYATIWDGSEWATHGGKYPVNYRYAPYVASFADMEVEGCVSDPRLPSPPCSKKNPSSVDPVEGQGFAALSEQQLSAMKWARSKLMFYSYCKDTTRFKVLPPECR</sequence>
<reference evidence="13" key="1">
    <citation type="journal article" date="2020" name="Plant Biotechnol. J.">
        <title>The pomegranate (Punica granatum L.) draft genome dissects genetic divergence between soft- and hard-seeded cultivars.</title>
        <authorList>
            <person name="Luo X."/>
            <person name="Li H."/>
            <person name="Wu Z."/>
            <person name="Yao W."/>
            <person name="Zhao P."/>
            <person name="Cao D."/>
            <person name="Yu H."/>
            <person name="Li K."/>
            <person name="Poudel K."/>
            <person name="Zhao D."/>
            <person name="Zhang F."/>
            <person name="Xia X."/>
            <person name="Chen L."/>
            <person name="Wang Q."/>
            <person name="Jing D."/>
            <person name="Cao S."/>
        </authorList>
    </citation>
    <scope>NUCLEOTIDE SEQUENCE [LARGE SCALE GENOMIC DNA]</scope>
    <source>
        <strain evidence="13">cv. Tunisia</strain>
    </source>
</reference>
<dbReference type="OrthoDB" id="4781at2759"/>
<reference evidence="14" key="2">
    <citation type="submission" date="2025-08" db="UniProtKB">
        <authorList>
            <consortium name="RefSeq"/>
        </authorList>
    </citation>
    <scope>IDENTIFICATION</scope>
    <source>
        <tissue evidence="14">Leaf</tissue>
    </source>
</reference>
<dbReference type="PROSITE" id="PS51762">
    <property type="entry name" value="GH16_2"/>
    <property type="match status" value="1"/>
</dbReference>
<evidence type="ECO:0000256" key="11">
    <source>
        <dbReference type="RuleBase" id="RU361120"/>
    </source>
</evidence>
<evidence type="ECO:0000256" key="3">
    <source>
        <dbReference type="ARBA" id="ARBA00022525"/>
    </source>
</evidence>
<feature type="active site" description="Nucleophile" evidence="10">
    <location>
        <position position="126"/>
    </location>
</feature>
<dbReference type="Pfam" id="PF00722">
    <property type="entry name" value="Glyco_hydro_16"/>
    <property type="match status" value="1"/>
</dbReference>
<protein>
    <recommendedName>
        <fullName evidence="11">Xyloglucan endotransglucosylase/hydrolase</fullName>
        <ecNumber evidence="11">2.4.1.207</ecNumber>
    </recommendedName>
</protein>
<keyword evidence="4 11" id="KW-0808">Transferase</keyword>
<dbReference type="Pfam" id="PF06955">
    <property type="entry name" value="XET_C"/>
    <property type="match status" value="1"/>
</dbReference>
<dbReference type="CDD" id="cd02176">
    <property type="entry name" value="GH16_XET"/>
    <property type="match status" value="1"/>
</dbReference>
<dbReference type="InterPro" id="IPR010713">
    <property type="entry name" value="XET_C"/>
</dbReference>
<evidence type="ECO:0000256" key="7">
    <source>
        <dbReference type="ARBA" id="ARBA00023157"/>
    </source>
</evidence>
<keyword evidence="3 11" id="KW-0964">Secreted</keyword>
<evidence type="ECO:0000313" key="14">
    <source>
        <dbReference type="RefSeq" id="XP_031386341.1"/>
    </source>
</evidence>
<feature type="active site" description="Proton donor" evidence="10">
    <location>
        <position position="130"/>
    </location>
</feature>
<evidence type="ECO:0000256" key="10">
    <source>
        <dbReference type="PIRSR" id="PIRSR005604-1"/>
    </source>
</evidence>
<organism evidence="13 14">
    <name type="scientific">Punica granatum</name>
    <name type="common">Pomegranate</name>
    <dbReference type="NCBI Taxonomy" id="22663"/>
    <lineage>
        <taxon>Eukaryota</taxon>
        <taxon>Viridiplantae</taxon>
        <taxon>Streptophyta</taxon>
        <taxon>Embryophyta</taxon>
        <taxon>Tracheophyta</taxon>
        <taxon>Spermatophyta</taxon>
        <taxon>Magnoliopsida</taxon>
        <taxon>eudicotyledons</taxon>
        <taxon>Gunneridae</taxon>
        <taxon>Pentapetalae</taxon>
        <taxon>rosids</taxon>
        <taxon>malvids</taxon>
        <taxon>Myrtales</taxon>
        <taxon>Lythraceae</taxon>
        <taxon>Punica</taxon>
    </lineage>
</organism>
<keyword evidence="2 11" id="KW-0052">Apoplast</keyword>
<dbReference type="FunFam" id="2.60.120.200:FF:000025">
    <property type="entry name" value="Xyloglucan endotransglucosylase/hydrolase"/>
    <property type="match status" value="1"/>
</dbReference>
<dbReference type="Gene3D" id="2.60.120.200">
    <property type="match status" value="1"/>
</dbReference>
<dbReference type="GO" id="GO:0016762">
    <property type="term" value="F:xyloglucan:xyloglucosyl transferase activity"/>
    <property type="evidence" value="ECO:0007669"/>
    <property type="project" value="UniProtKB-EC"/>
</dbReference>
<name>A0A6P8CXY7_PUNGR</name>
<evidence type="ECO:0000256" key="6">
    <source>
        <dbReference type="ARBA" id="ARBA00022801"/>
    </source>
</evidence>